<accession>A0A2P7QVS2</accession>
<comment type="caution">
    <text evidence="4">The sequence shown here is derived from an EMBL/GenBank/DDBJ whole genome shotgun (WGS) entry which is preliminary data.</text>
</comment>
<dbReference type="Proteomes" id="UP000241167">
    <property type="component" value="Unassembled WGS sequence"/>
</dbReference>
<dbReference type="CDD" id="cd07381">
    <property type="entry name" value="MPP_CapA"/>
    <property type="match status" value="1"/>
</dbReference>
<evidence type="ECO:0000256" key="1">
    <source>
        <dbReference type="ARBA" id="ARBA00005662"/>
    </source>
</evidence>
<dbReference type="Gene3D" id="3.60.21.10">
    <property type="match status" value="1"/>
</dbReference>
<reference evidence="4 5" key="1">
    <citation type="submission" date="2018-03" db="EMBL/GenBank/DDBJ databases">
        <title>The draft genome of Sphingosinicella sp. GL-C-18.</title>
        <authorList>
            <person name="Liu L."/>
            <person name="Li L."/>
            <person name="Liang L."/>
            <person name="Zhang X."/>
            <person name="Wang T."/>
        </authorList>
    </citation>
    <scope>NUCLEOTIDE SEQUENCE [LARGE SCALE GENOMIC DNA]</scope>
    <source>
        <strain evidence="4 5">GL-C-18</strain>
    </source>
</reference>
<dbReference type="InterPro" id="IPR029052">
    <property type="entry name" value="Metallo-depent_PP-like"/>
</dbReference>
<dbReference type="PANTHER" id="PTHR33393">
    <property type="entry name" value="POLYGLUTAMINE SYNTHESIS ACCESSORY PROTEIN RV0574C-RELATED"/>
    <property type="match status" value="1"/>
</dbReference>
<proteinExistence type="inferred from homology"/>
<feature type="domain" description="Capsule synthesis protein CapA" evidence="3">
    <location>
        <begin position="154"/>
        <end position="411"/>
    </location>
</feature>
<evidence type="ECO:0000259" key="3">
    <source>
        <dbReference type="SMART" id="SM00854"/>
    </source>
</evidence>
<dbReference type="InterPro" id="IPR019079">
    <property type="entry name" value="Capsule_synth_CapA"/>
</dbReference>
<feature type="compositionally biased region" description="Basic and acidic residues" evidence="2">
    <location>
        <begin position="115"/>
        <end position="129"/>
    </location>
</feature>
<dbReference type="AlphaFoldDB" id="A0A2P7QVS2"/>
<feature type="compositionally biased region" description="Basic residues" evidence="2">
    <location>
        <begin position="75"/>
        <end position="97"/>
    </location>
</feature>
<dbReference type="SUPFAM" id="SSF56300">
    <property type="entry name" value="Metallo-dependent phosphatases"/>
    <property type="match status" value="1"/>
</dbReference>
<evidence type="ECO:0000313" key="4">
    <source>
        <dbReference type="EMBL" id="PSJ42072.1"/>
    </source>
</evidence>
<organism evidence="4 5">
    <name type="scientific">Allosphingosinicella deserti</name>
    <dbReference type="NCBI Taxonomy" id="2116704"/>
    <lineage>
        <taxon>Bacteria</taxon>
        <taxon>Pseudomonadati</taxon>
        <taxon>Pseudomonadota</taxon>
        <taxon>Alphaproteobacteria</taxon>
        <taxon>Sphingomonadales</taxon>
        <taxon>Sphingomonadaceae</taxon>
        <taxon>Allosphingosinicella</taxon>
    </lineage>
</organism>
<evidence type="ECO:0000313" key="5">
    <source>
        <dbReference type="Proteomes" id="UP000241167"/>
    </source>
</evidence>
<keyword evidence="5" id="KW-1185">Reference proteome</keyword>
<dbReference type="InterPro" id="IPR052169">
    <property type="entry name" value="CW_Biosynth-Accessory"/>
</dbReference>
<protein>
    <recommendedName>
        <fullName evidence="3">Capsule synthesis protein CapA domain-containing protein</fullName>
    </recommendedName>
</protein>
<name>A0A2P7QVS2_9SPHN</name>
<dbReference type="Pfam" id="PF09587">
    <property type="entry name" value="PGA_cap"/>
    <property type="match status" value="1"/>
</dbReference>
<dbReference type="EMBL" id="PXYI01000002">
    <property type="protein sequence ID" value="PSJ42072.1"/>
    <property type="molecule type" value="Genomic_DNA"/>
</dbReference>
<feature type="region of interest" description="Disordered" evidence="2">
    <location>
        <begin position="26"/>
        <end position="143"/>
    </location>
</feature>
<feature type="compositionally biased region" description="Low complexity" evidence="2">
    <location>
        <begin position="130"/>
        <end position="143"/>
    </location>
</feature>
<dbReference type="SMART" id="SM00854">
    <property type="entry name" value="PGA_cap"/>
    <property type="match status" value="1"/>
</dbReference>
<comment type="similarity">
    <text evidence="1">Belongs to the CapA family.</text>
</comment>
<evidence type="ECO:0000256" key="2">
    <source>
        <dbReference type="SAM" id="MobiDB-lite"/>
    </source>
</evidence>
<dbReference type="PANTHER" id="PTHR33393:SF11">
    <property type="entry name" value="POLYGLUTAMINE SYNTHESIS ACCESSORY PROTEIN RV0574C-RELATED"/>
    <property type="match status" value="1"/>
</dbReference>
<sequence>MDWRRDRHLRQFGPFGSHRRALLACRASRGGDRRRDPGRRGVRAGHPRADRPVRRRPRPRRGPGCLLGAADLPVHARHLRRRRGRDQHCRQRRRPRHPASYGLSARAERRLRRPHPADRLHARRRDPARAADPAVAVRSPGGRGRSGAVSGAFEILGVGDVGAKRADLASIFRGCTGALRGGLTFGQLETTISDRGAKVPNAKLAMRAPPGLAPALAQAGFDAMSFAGNHCLDWGYDAFGDTLAHMAAAQVALCGAGQDLASALEPVLLERSGVRIAFIAASAILPEGYAAEADRPGCAPLRAHTVYEPIEHDQPGTPARTRTAPHRGDLEALIEAVLAARGAADLVIVSLHWGIHMVKGEIADYQRRAGHALIDAGADAIFGHHPHIMKGVEFHGGRPIFYSLGNFAIEQPHVWDPAIVRSASFRHLVSLNPSWTLGGAYMLPEDTRITGAAKLVVRDGKVLEVRFLPAWIEDDSAPVMLTGEDPRFERVRAYLEEVTATEGLSTRFEADGDTLLIRPAST</sequence>
<gene>
    <name evidence="4" type="ORF">C7I55_07460</name>
</gene>
<feature type="compositionally biased region" description="Basic and acidic residues" evidence="2">
    <location>
        <begin position="29"/>
        <end position="39"/>
    </location>
</feature>